<dbReference type="InterPro" id="IPR041698">
    <property type="entry name" value="Methyltransf_25"/>
</dbReference>
<name>A0ABW0PP45_9HYPH</name>
<protein>
    <submittedName>
        <fullName evidence="2">Class I SAM-dependent methyltransferase</fullName>
        <ecNumber evidence="2">2.1.1.-</ecNumber>
    </submittedName>
</protein>
<evidence type="ECO:0000259" key="1">
    <source>
        <dbReference type="Pfam" id="PF13649"/>
    </source>
</evidence>
<keyword evidence="2" id="KW-0489">Methyltransferase</keyword>
<keyword evidence="2" id="KW-0808">Transferase</keyword>
<dbReference type="CDD" id="cd02440">
    <property type="entry name" value="AdoMet_MTases"/>
    <property type="match status" value="1"/>
</dbReference>
<reference evidence="3" key="1">
    <citation type="journal article" date="2019" name="Int. J. Syst. Evol. Microbiol.">
        <title>The Global Catalogue of Microorganisms (GCM) 10K type strain sequencing project: providing services to taxonomists for standard genome sequencing and annotation.</title>
        <authorList>
            <consortium name="The Broad Institute Genomics Platform"/>
            <consortium name="The Broad Institute Genome Sequencing Center for Infectious Disease"/>
            <person name="Wu L."/>
            <person name="Ma J."/>
        </authorList>
    </citation>
    <scope>NUCLEOTIDE SEQUENCE [LARGE SCALE GENOMIC DNA]</scope>
    <source>
        <strain evidence="3">KACC 12633</strain>
    </source>
</reference>
<keyword evidence="3" id="KW-1185">Reference proteome</keyword>
<dbReference type="SUPFAM" id="SSF53335">
    <property type="entry name" value="S-adenosyl-L-methionine-dependent methyltransferases"/>
    <property type="match status" value="1"/>
</dbReference>
<dbReference type="PANTHER" id="PTHR43591">
    <property type="entry name" value="METHYLTRANSFERASE"/>
    <property type="match status" value="1"/>
</dbReference>
<dbReference type="GO" id="GO:0032259">
    <property type="term" value="P:methylation"/>
    <property type="evidence" value="ECO:0007669"/>
    <property type="project" value="UniProtKB-KW"/>
</dbReference>
<dbReference type="InterPro" id="IPR029063">
    <property type="entry name" value="SAM-dependent_MTases_sf"/>
</dbReference>
<accession>A0ABW0PP45</accession>
<dbReference type="GO" id="GO:0008168">
    <property type="term" value="F:methyltransferase activity"/>
    <property type="evidence" value="ECO:0007669"/>
    <property type="project" value="UniProtKB-KW"/>
</dbReference>
<comment type="caution">
    <text evidence="2">The sequence shown here is derived from an EMBL/GenBank/DDBJ whole genome shotgun (WGS) entry which is preliminary data.</text>
</comment>
<dbReference type="EC" id="2.1.1.-" evidence="2"/>
<proteinExistence type="predicted"/>
<dbReference type="Pfam" id="PF13649">
    <property type="entry name" value="Methyltransf_25"/>
    <property type="match status" value="1"/>
</dbReference>
<dbReference type="RefSeq" id="WP_266344972.1">
    <property type="nucleotide sequence ID" value="NZ_JAPKNH010000006.1"/>
</dbReference>
<evidence type="ECO:0000313" key="2">
    <source>
        <dbReference type="EMBL" id="MFC5514355.1"/>
    </source>
</evidence>
<feature type="domain" description="Methyltransferase" evidence="1">
    <location>
        <begin position="56"/>
        <end position="152"/>
    </location>
</feature>
<dbReference type="EMBL" id="JBHSML010000001">
    <property type="protein sequence ID" value="MFC5514355.1"/>
    <property type="molecule type" value="Genomic_DNA"/>
</dbReference>
<organism evidence="2 3">
    <name type="scientific">Kaistia terrae</name>
    <dbReference type="NCBI Taxonomy" id="537017"/>
    <lineage>
        <taxon>Bacteria</taxon>
        <taxon>Pseudomonadati</taxon>
        <taxon>Pseudomonadota</taxon>
        <taxon>Alphaproteobacteria</taxon>
        <taxon>Hyphomicrobiales</taxon>
        <taxon>Kaistiaceae</taxon>
        <taxon>Kaistia</taxon>
    </lineage>
</organism>
<dbReference type="Gene3D" id="3.40.50.150">
    <property type="entry name" value="Vaccinia Virus protein VP39"/>
    <property type="match status" value="1"/>
</dbReference>
<evidence type="ECO:0000313" key="3">
    <source>
        <dbReference type="Proteomes" id="UP001596150"/>
    </source>
</evidence>
<sequence length="238" mass="26590">MHETDMNAASSTQALFQDQWKIYRKMVDNNFLFHREAYARLHEILLSDVARPFDFLDIACGDASASASALVGTQVAHYHGLDFSAAALALARDACGRLACPASFEEGDFVSSISARSAPVDIVWIGLSLHHLRTAEKGAFMGTIRRLLAPGGRLLIYENTMPDGEDRDGWLKRWDRQRSTWSAYDDLEWNTMRDHVHAADFPETDASWRALGDSSGYGSVLEVYAAPSDLFRMYSFKA</sequence>
<gene>
    <name evidence="2" type="ORF">ACFPP9_01120</name>
</gene>
<dbReference type="Proteomes" id="UP001596150">
    <property type="component" value="Unassembled WGS sequence"/>
</dbReference>